<reference evidence="2" key="1">
    <citation type="submission" date="2023-10" db="EMBL/GenBank/DDBJ databases">
        <authorList>
            <person name="Hackl T."/>
        </authorList>
    </citation>
    <scope>NUCLEOTIDE SEQUENCE</scope>
</reference>
<keyword evidence="3" id="KW-1185">Reference proteome</keyword>
<comment type="caution">
    <text evidence="2">The sequence shown here is derived from an EMBL/GenBank/DDBJ whole genome shotgun (WGS) entry which is preliminary data.</text>
</comment>
<feature type="transmembrane region" description="Helical" evidence="1">
    <location>
        <begin position="49"/>
        <end position="76"/>
    </location>
</feature>
<proteinExistence type="predicted"/>
<evidence type="ECO:0000256" key="1">
    <source>
        <dbReference type="SAM" id="Phobius"/>
    </source>
</evidence>
<gene>
    <name evidence="2" type="ORF">KHLLAP_LOCUS13937</name>
</gene>
<protein>
    <submittedName>
        <fullName evidence="2">Uu.00g015880.m01.CDS01</fullName>
    </submittedName>
</protein>
<organism evidence="2 3">
    <name type="scientific">Anthostomella pinea</name>
    <dbReference type="NCBI Taxonomy" id="933095"/>
    <lineage>
        <taxon>Eukaryota</taxon>
        <taxon>Fungi</taxon>
        <taxon>Dikarya</taxon>
        <taxon>Ascomycota</taxon>
        <taxon>Pezizomycotina</taxon>
        <taxon>Sordariomycetes</taxon>
        <taxon>Xylariomycetidae</taxon>
        <taxon>Xylariales</taxon>
        <taxon>Xylariaceae</taxon>
        <taxon>Anthostomella</taxon>
    </lineage>
</organism>
<name>A0AAI8VZ92_9PEZI</name>
<dbReference type="AlphaFoldDB" id="A0AAI8VZ92"/>
<evidence type="ECO:0000313" key="3">
    <source>
        <dbReference type="Proteomes" id="UP001295740"/>
    </source>
</evidence>
<dbReference type="Proteomes" id="UP001295740">
    <property type="component" value="Unassembled WGS sequence"/>
</dbReference>
<sequence>MADNPREVTMLGNMDYDVESLYDDEYRTFAVHSVRPPPRRRCDDSLPSLCFRGGIFLIVVGIFLVVVGICGLTGAFDGGATTPTTA</sequence>
<keyword evidence="1" id="KW-1133">Transmembrane helix</keyword>
<dbReference type="EMBL" id="CAUWAG010000020">
    <property type="protein sequence ID" value="CAJ2513469.1"/>
    <property type="molecule type" value="Genomic_DNA"/>
</dbReference>
<keyword evidence="1" id="KW-0812">Transmembrane</keyword>
<keyword evidence="1" id="KW-0472">Membrane</keyword>
<evidence type="ECO:0000313" key="2">
    <source>
        <dbReference type="EMBL" id="CAJ2513469.1"/>
    </source>
</evidence>
<accession>A0AAI8VZ92</accession>